<dbReference type="Gene3D" id="3.30.450.40">
    <property type="match status" value="1"/>
</dbReference>
<dbReference type="PANTHER" id="PTHR30136">
    <property type="entry name" value="HELIX-TURN-HELIX TRANSCRIPTIONAL REGULATOR, ICLR FAMILY"/>
    <property type="match status" value="1"/>
</dbReference>
<evidence type="ECO:0000313" key="7">
    <source>
        <dbReference type="EMBL" id="NNG78581.1"/>
    </source>
</evidence>
<feature type="domain" description="HTH iclR-type" evidence="5">
    <location>
        <begin position="83"/>
        <end position="145"/>
    </location>
</feature>
<dbReference type="GO" id="GO:0045892">
    <property type="term" value="P:negative regulation of DNA-templated transcription"/>
    <property type="evidence" value="ECO:0007669"/>
    <property type="project" value="TreeGrafter"/>
</dbReference>
<dbReference type="EMBL" id="JABEMC010000002">
    <property type="protein sequence ID" value="NNG78581.1"/>
    <property type="molecule type" value="Genomic_DNA"/>
</dbReference>
<evidence type="ECO:0000256" key="2">
    <source>
        <dbReference type="ARBA" id="ARBA00023125"/>
    </source>
</evidence>
<dbReference type="GO" id="GO:0003677">
    <property type="term" value="F:DNA binding"/>
    <property type="evidence" value="ECO:0007669"/>
    <property type="project" value="UniProtKB-KW"/>
</dbReference>
<feature type="domain" description="IclR-ED" evidence="6">
    <location>
        <begin position="146"/>
        <end position="329"/>
    </location>
</feature>
<dbReference type="SUPFAM" id="SSF46785">
    <property type="entry name" value="Winged helix' DNA-binding domain"/>
    <property type="match status" value="1"/>
</dbReference>
<comment type="caution">
    <text evidence="7">The sequence shown here is derived from an EMBL/GenBank/DDBJ whole genome shotgun (WGS) entry which is preliminary data.</text>
</comment>
<dbReference type="AlphaFoldDB" id="A0A849AQY2"/>
<dbReference type="SUPFAM" id="SSF55781">
    <property type="entry name" value="GAF domain-like"/>
    <property type="match status" value="1"/>
</dbReference>
<feature type="compositionally biased region" description="Low complexity" evidence="4">
    <location>
        <begin position="335"/>
        <end position="346"/>
    </location>
</feature>
<evidence type="ECO:0000313" key="8">
    <source>
        <dbReference type="Proteomes" id="UP000549517"/>
    </source>
</evidence>
<dbReference type="PROSITE" id="PS51077">
    <property type="entry name" value="HTH_ICLR"/>
    <property type="match status" value="1"/>
</dbReference>
<dbReference type="InterPro" id="IPR036390">
    <property type="entry name" value="WH_DNA-bd_sf"/>
</dbReference>
<gene>
    <name evidence="7" type="ORF">HLA91_04210</name>
</gene>
<evidence type="ECO:0000256" key="4">
    <source>
        <dbReference type="SAM" id="MobiDB-lite"/>
    </source>
</evidence>
<dbReference type="InterPro" id="IPR005471">
    <property type="entry name" value="Tscrpt_reg_IclR_N"/>
</dbReference>
<dbReference type="InterPro" id="IPR050707">
    <property type="entry name" value="HTH_MetabolicPath_Reg"/>
</dbReference>
<dbReference type="SMART" id="SM00346">
    <property type="entry name" value="HTH_ICLR"/>
    <property type="match status" value="1"/>
</dbReference>
<dbReference type="Proteomes" id="UP000549517">
    <property type="component" value="Unassembled WGS sequence"/>
</dbReference>
<dbReference type="PROSITE" id="PS51078">
    <property type="entry name" value="ICLR_ED"/>
    <property type="match status" value="1"/>
</dbReference>
<keyword evidence="2" id="KW-0238">DNA-binding</keyword>
<keyword evidence="1" id="KW-0805">Transcription regulation</keyword>
<dbReference type="PANTHER" id="PTHR30136:SF24">
    <property type="entry name" value="HTH-TYPE TRANSCRIPTIONAL REPRESSOR ALLR"/>
    <property type="match status" value="1"/>
</dbReference>
<dbReference type="InterPro" id="IPR014757">
    <property type="entry name" value="Tscrpt_reg_IclR_C"/>
</dbReference>
<dbReference type="Gene3D" id="1.10.10.10">
    <property type="entry name" value="Winged helix-like DNA-binding domain superfamily/Winged helix DNA-binding domain"/>
    <property type="match status" value="1"/>
</dbReference>
<evidence type="ECO:0000256" key="3">
    <source>
        <dbReference type="ARBA" id="ARBA00023163"/>
    </source>
</evidence>
<proteinExistence type="predicted"/>
<evidence type="ECO:0000259" key="6">
    <source>
        <dbReference type="PROSITE" id="PS51078"/>
    </source>
</evidence>
<keyword evidence="3" id="KW-0804">Transcription</keyword>
<dbReference type="GO" id="GO:0003700">
    <property type="term" value="F:DNA-binding transcription factor activity"/>
    <property type="evidence" value="ECO:0007669"/>
    <property type="project" value="TreeGrafter"/>
</dbReference>
<name>A0A849AQY2_9MICO</name>
<dbReference type="InterPro" id="IPR036388">
    <property type="entry name" value="WH-like_DNA-bd_sf"/>
</dbReference>
<feature type="region of interest" description="Disordered" evidence="4">
    <location>
        <begin position="323"/>
        <end position="346"/>
    </location>
</feature>
<protein>
    <submittedName>
        <fullName evidence="7">IclR family transcriptional regulator</fullName>
    </submittedName>
</protein>
<sequence length="346" mass="37162">MFPITEQSVPITVACFTLETEPPIVNTYSKIANSLQYFSRQNVRWRRRSGAQTGGIVSTAEIVGTAAHPAAEAVETGRGLIGDTPVQRHLSLLELIATRETPSTLQGLTEETGLPKPTLHRMLQQLEDAGMVLRDGDGRRFRTGPRMRRMAERTLLTDVHFGNRNRILAELVAEIGESCNITALSGHEVVYLDRVETPEPLRVTLAPGSRVPAHASASGKLLLSQLRPAARRQLLGTAPLRSFTPNTITDPEAVDAEVARAAELGYGIDNEEYLAGLVCAAVLIPDPSGVSNLCVAVQAPALRLSTADCVDLVPVLRRAAEQIATHSHPTDDSSADQSSDDAAATT</sequence>
<dbReference type="Pfam" id="PF01614">
    <property type="entry name" value="IclR_C"/>
    <property type="match status" value="1"/>
</dbReference>
<dbReference type="Pfam" id="PF09339">
    <property type="entry name" value="HTH_IclR"/>
    <property type="match status" value="1"/>
</dbReference>
<accession>A0A849AQY2</accession>
<dbReference type="InterPro" id="IPR029016">
    <property type="entry name" value="GAF-like_dom_sf"/>
</dbReference>
<organism evidence="7 8">
    <name type="scientific">Brevibacterium luteolum</name>
    <dbReference type="NCBI Taxonomy" id="199591"/>
    <lineage>
        <taxon>Bacteria</taxon>
        <taxon>Bacillati</taxon>
        <taxon>Actinomycetota</taxon>
        <taxon>Actinomycetes</taxon>
        <taxon>Micrococcales</taxon>
        <taxon>Brevibacteriaceae</taxon>
        <taxon>Brevibacterium</taxon>
    </lineage>
</organism>
<evidence type="ECO:0000259" key="5">
    <source>
        <dbReference type="PROSITE" id="PS51077"/>
    </source>
</evidence>
<reference evidence="7 8" key="1">
    <citation type="submission" date="2020-05" db="EMBL/GenBank/DDBJ databases">
        <title>MicrobeNet Type strains.</title>
        <authorList>
            <person name="Nicholson A.C."/>
        </authorList>
    </citation>
    <scope>NUCLEOTIDE SEQUENCE [LARGE SCALE GENOMIC DNA]</scope>
    <source>
        <strain evidence="7 8">CCUG 46604</strain>
    </source>
</reference>
<evidence type="ECO:0000256" key="1">
    <source>
        <dbReference type="ARBA" id="ARBA00023015"/>
    </source>
</evidence>